<reference evidence="1 2" key="1">
    <citation type="journal article" date="2020" name="Sci. Rep.">
        <title>A novel cyanobacterial geosmin producer, revising GeoA distribution and dispersion patterns in Bacteria.</title>
        <authorList>
            <person name="Churro C."/>
            <person name="Semedo-Aguiar A.P."/>
            <person name="Silva A.D."/>
            <person name="Pereira-Leal J.B."/>
            <person name="Leite R.B."/>
        </authorList>
    </citation>
    <scope>NUCLEOTIDE SEQUENCE [LARGE SCALE GENOMIC DNA]</scope>
    <source>
        <strain evidence="1 2">IPMA8</strain>
    </source>
</reference>
<evidence type="ECO:0000313" key="1">
    <source>
        <dbReference type="EMBL" id="NQE37448.1"/>
    </source>
</evidence>
<evidence type="ECO:0000313" key="2">
    <source>
        <dbReference type="Proteomes" id="UP000702425"/>
    </source>
</evidence>
<dbReference type="Proteomes" id="UP000702425">
    <property type="component" value="Unassembled WGS sequence"/>
</dbReference>
<keyword evidence="2" id="KW-1185">Reference proteome</keyword>
<gene>
    <name evidence="1" type="ORF">E5S67_05219</name>
</gene>
<organism evidence="1 2">
    <name type="scientific">Microcoleus asticus IPMA8</name>
    <dbReference type="NCBI Taxonomy" id="2563858"/>
    <lineage>
        <taxon>Bacteria</taxon>
        <taxon>Bacillati</taxon>
        <taxon>Cyanobacteriota</taxon>
        <taxon>Cyanophyceae</taxon>
        <taxon>Oscillatoriophycideae</taxon>
        <taxon>Oscillatoriales</taxon>
        <taxon>Microcoleaceae</taxon>
        <taxon>Microcoleus</taxon>
        <taxon>Microcoleus asticus</taxon>
    </lineage>
</organism>
<sequence length="262" mass="28825">MNLKTILARFESALRSQNLAEEMVLLPEPQVPISKKAQSINSAKTINFIVGYNSSPKSQIALDITLWIAHQTRLVTTQEVTVQVVYVIDEAANSYGEDTGNFAVGNALAAKPKVSDLEETFALNCAAPAIALSPTESPSVFPGNTWLDPHYFQAVFGQNNEYEVADRLLWQARCLAEEWRGLFKAHLRIGRVATELRNVVELESANLLFLGCDSGNHSLVRELGNNFPCCVLGIPSALSYQMDVQPEESLSKLQFAKAMSAH</sequence>
<comment type="caution">
    <text evidence="1">The sequence shown here is derived from an EMBL/GenBank/DDBJ whole genome shotgun (WGS) entry which is preliminary data.</text>
</comment>
<proteinExistence type="predicted"/>
<evidence type="ECO:0008006" key="3">
    <source>
        <dbReference type="Google" id="ProtNLM"/>
    </source>
</evidence>
<dbReference type="RefSeq" id="WP_339382727.1">
    <property type="nucleotide sequence ID" value="NZ_CAWPPK010000036.1"/>
</dbReference>
<name>A0ABX2D4K2_9CYAN</name>
<dbReference type="EMBL" id="SRRZ01000130">
    <property type="protein sequence ID" value="NQE37448.1"/>
    <property type="molecule type" value="Genomic_DNA"/>
</dbReference>
<accession>A0ABX2D4K2</accession>
<protein>
    <recommendedName>
        <fullName evidence="3">Universal stress family protein</fullName>
    </recommendedName>
</protein>